<evidence type="ECO:0008006" key="3">
    <source>
        <dbReference type="Google" id="ProtNLM"/>
    </source>
</evidence>
<comment type="caution">
    <text evidence="1">The sequence shown here is derived from an EMBL/GenBank/DDBJ whole genome shotgun (WGS) entry which is preliminary data.</text>
</comment>
<proteinExistence type="predicted"/>
<reference evidence="1 2" key="1">
    <citation type="submission" date="2017-05" db="EMBL/GenBank/DDBJ databases">
        <title>Functional genome analysis of Paenibacillus pasadenensis strain R16: insights on endophytic life style and antifungal activity.</title>
        <authorList>
            <person name="Passera A."/>
            <person name="Marcolungo L."/>
            <person name="Casati P."/>
            <person name="Brasca M."/>
            <person name="Quaglino F."/>
            <person name="Delledonne M."/>
        </authorList>
    </citation>
    <scope>NUCLEOTIDE SEQUENCE [LARGE SCALE GENOMIC DNA]</scope>
    <source>
        <strain evidence="1 2">R16</strain>
    </source>
</reference>
<accession>A0A2N5N8C7</accession>
<name>A0A2N5N8C7_9BACL</name>
<sequence length="203" mass="23039">MYTGKKEEVPVPMTEPYAADARELGARMLEDARSVFRSQKKLGDRALAQAGEEALFAVPAPESNSIAVIVRHLSGNMKSRWTDFLTTDGEKPWRDRDGEFELPPETTAAEVIRWWEDGWRIVFETLDGLRPEDLLRTVTIRSEPHLVLQTIQRQLSHYGYHVGQIVQLAKASRAASWQSLSIPRNESRAFNRRLGHEAGDAEK</sequence>
<dbReference type="Proteomes" id="UP000234789">
    <property type="component" value="Unassembled WGS sequence"/>
</dbReference>
<dbReference type="Pfam" id="PF07609">
    <property type="entry name" value="DUF1572"/>
    <property type="match status" value="1"/>
</dbReference>
<dbReference type="AlphaFoldDB" id="A0A2N5N8C7"/>
<dbReference type="SUPFAM" id="SSF109854">
    <property type="entry name" value="DinB/YfiT-like putative metalloenzymes"/>
    <property type="match status" value="1"/>
</dbReference>
<keyword evidence="2" id="KW-1185">Reference proteome</keyword>
<protein>
    <recommendedName>
        <fullName evidence="3">DUF1572 domain-containing protein</fullName>
    </recommendedName>
</protein>
<dbReference type="Gene3D" id="1.20.120.450">
    <property type="entry name" value="dinb family like domain"/>
    <property type="match status" value="1"/>
</dbReference>
<evidence type="ECO:0000313" key="2">
    <source>
        <dbReference type="Proteomes" id="UP000234789"/>
    </source>
</evidence>
<organism evidence="1 2">
    <name type="scientific">Paenibacillus pasadenensis</name>
    <dbReference type="NCBI Taxonomy" id="217090"/>
    <lineage>
        <taxon>Bacteria</taxon>
        <taxon>Bacillati</taxon>
        <taxon>Bacillota</taxon>
        <taxon>Bacilli</taxon>
        <taxon>Bacillales</taxon>
        <taxon>Paenibacillaceae</taxon>
        <taxon>Paenibacillus</taxon>
    </lineage>
</organism>
<gene>
    <name evidence="1" type="ORF">B8V81_0816</name>
</gene>
<dbReference type="EMBL" id="NFEZ01000003">
    <property type="protein sequence ID" value="PLT46592.1"/>
    <property type="molecule type" value="Genomic_DNA"/>
</dbReference>
<dbReference type="InterPro" id="IPR034660">
    <property type="entry name" value="DinB/YfiT-like"/>
</dbReference>
<dbReference type="InterPro" id="IPR011466">
    <property type="entry name" value="DUF1572"/>
</dbReference>
<evidence type="ECO:0000313" key="1">
    <source>
        <dbReference type="EMBL" id="PLT46592.1"/>
    </source>
</evidence>